<keyword evidence="3" id="KW-1185">Reference proteome</keyword>
<dbReference type="Gene3D" id="3.30.70.270">
    <property type="match status" value="1"/>
</dbReference>
<dbReference type="InterPro" id="IPR043128">
    <property type="entry name" value="Rev_trsase/Diguanyl_cyclase"/>
</dbReference>
<dbReference type="Pfam" id="PF00078">
    <property type="entry name" value="RVT_1"/>
    <property type="match status" value="1"/>
</dbReference>
<reference evidence="2 3" key="1">
    <citation type="journal article" date="2016" name="Nat. Commun.">
        <title>Extremotolerant tardigrade genome and improved radiotolerance of human cultured cells by tardigrade-unique protein.</title>
        <authorList>
            <person name="Hashimoto T."/>
            <person name="Horikawa D.D."/>
            <person name="Saito Y."/>
            <person name="Kuwahara H."/>
            <person name="Kozuka-Hata H."/>
            <person name="Shin-I T."/>
            <person name="Minakuchi Y."/>
            <person name="Ohishi K."/>
            <person name="Motoyama A."/>
            <person name="Aizu T."/>
            <person name="Enomoto A."/>
            <person name="Kondo K."/>
            <person name="Tanaka S."/>
            <person name="Hara Y."/>
            <person name="Koshikawa S."/>
            <person name="Sagara H."/>
            <person name="Miura T."/>
            <person name="Yokobori S."/>
            <person name="Miyagawa K."/>
            <person name="Suzuki Y."/>
            <person name="Kubo T."/>
            <person name="Oyama M."/>
            <person name="Kohara Y."/>
            <person name="Fujiyama A."/>
            <person name="Arakawa K."/>
            <person name="Katayama T."/>
            <person name="Toyoda A."/>
            <person name="Kunieda T."/>
        </authorList>
    </citation>
    <scope>NUCLEOTIDE SEQUENCE [LARGE SCALE GENOMIC DNA]</scope>
    <source>
        <strain evidence="2 3">YOKOZUNA-1</strain>
    </source>
</reference>
<dbReference type="PROSITE" id="PS50878">
    <property type="entry name" value="RT_POL"/>
    <property type="match status" value="1"/>
</dbReference>
<organism evidence="2 3">
    <name type="scientific">Ramazzottius varieornatus</name>
    <name type="common">Water bear</name>
    <name type="synonym">Tardigrade</name>
    <dbReference type="NCBI Taxonomy" id="947166"/>
    <lineage>
        <taxon>Eukaryota</taxon>
        <taxon>Metazoa</taxon>
        <taxon>Ecdysozoa</taxon>
        <taxon>Tardigrada</taxon>
        <taxon>Eutardigrada</taxon>
        <taxon>Parachela</taxon>
        <taxon>Hypsibioidea</taxon>
        <taxon>Ramazzottiidae</taxon>
        <taxon>Ramazzottius</taxon>
    </lineage>
</organism>
<dbReference type="OrthoDB" id="10058284at2759"/>
<protein>
    <recommendedName>
        <fullName evidence="1">Reverse transcriptase domain-containing protein</fullName>
    </recommendedName>
</protein>
<dbReference type="AlphaFoldDB" id="A0A1D1UUY6"/>
<evidence type="ECO:0000313" key="3">
    <source>
        <dbReference type="Proteomes" id="UP000186922"/>
    </source>
</evidence>
<dbReference type="Gene3D" id="3.10.10.10">
    <property type="entry name" value="HIV Type 1 Reverse Transcriptase, subunit A, domain 1"/>
    <property type="match status" value="1"/>
</dbReference>
<name>A0A1D1UUY6_RAMVA</name>
<evidence type="ECO:0000313" key="2">
    <source>
        <dbReference type="EMBL" id="GAU91562.1"/>
    </source>
</evidence>
<proteinExistence type="predicted"/>
<dbReference type="Proteomes" id="UP000186922">
    <property type="component" value="Unassembled WGS sequence"/>
</dbReference>
<comment type="caution">
    <text evidence="2">The sequence shown here is derived from an EMBL/GenBank/DDBJ whole genome shotgun (WGS) entry which is preliminary data.</text>
</comment>
<dbReference type="InterPro" id="IPR052055">
    <property type="entry name" value="Hepadnavirus_pol/RT"/>
</dbReference>
<dbReference type="SUPFAM" id="SSF56672">
    <property type="entry name" value="DNA/RNA polymerases"/>
    <property type="match status" value="1"/>
</dbReference>
<dbReference type="InterPro" id="IPR000477">
    <property type="entry name" value="RT_dom"/>
</dbReference>
<sequence length="471" mass="52407">MLSPDCPCPPVWASLRPVSPFLEVRASLVVSRTEQETIVANDLLTNPFGPERPPRPRMVKSVTTGTGDFVSKEIIVPVVTSAPNVMPMISAPPSIISRIIPKYSIKSQLTSRTVNLSMEIKTPLKPGIFGHYLSLHPDPLFANSVMDILFHGADIVYWGPRTARVTPNSLSAKIHKKILRTSVDSEVESLHTCGPFDLPPFDNFICSPLFAVPKKNSEKFRVMLNLSAPVGSSINDFIDKDCYSMHYSRIDDAVCYTFTLGKGALMAKLDIKSAFRLIPVRPIDRPLLGYKVDEKFYFDTVLPFGLRSSPFLFCLISEAVLWILKYFNNHKYALCYMGDFLLCGFPYSNQCQVSIDSLISLCAELGVPLAMEKTEGSATVMTFLGIQLDSVSRTLSHPSDTLSNLSQLLLSWKDKTSCSRQELQSLTGHLMFASKCIPSGRLFTRRLIILLSSFSPSVDHISLDRDDHLDV</sequence>
<dbReference type="InterPro" id="IPR043502">
    <property type="entry name" value="DNA/RNA_pol_sf"/>
</dbReference>
<dbReference type="EMBL" id="BDGG01000002">
    <property type="protein sequence ID" value="GAU91562.1"/>
    <property type="molecule type" value="Genomic_DNA"/>
</dbReference>
<dbReference type="STRING" id="947166.A0A1D1UUY6"/>
<dbReference type="PANTHER" id="PTHR33050">
    <property type="entry name" value="REVERSE TRANSCRIPTASE DOMAIN-CONTAINING PROTEIN"/>
    <property type="match status" value="1"/>
</dbReference>
<gene>
    <name evidence="2" type="primary">RvY_03790-1</name>
    <name evidence="2" type="synonym">RvY_03790.1</name>
    <name evidence="2" type="ORF">RvY_03790</name>
</gene>
<accession>A0A1D1UUY6</accession>
<feature type="domain" description="Reverse transcriptase" evidence="1">
    <location>
        <begin position="193"/>
        <end position="388"/>
    </location>
</feature>
<dbReference type="PANTHER" id="PTHR33050:SF8">
    <property type="entry name" value="REVERSE TRANSCRIPTASE DOMAIN-CONTAINING PROTEIN"/>
    <property type="match status" value="1"/>
</dbReference>
<evidence type="ECO:0000259" key="1">
    <source>
        <dbReference type="PROSITE" id="PS50878"/>
    </source>
</evidence>